<dbReference type="InterPro" id="IPR006073">
    <property type="entry name" value="GTP-bd"/>
</dbReference>
<keyword evidence="2" id="KW-0732">Signal</keyword>
<dbReference type="PANTHER" id="PTHR42714">
    <property type="entry name" value="TRNA MODIFICATION GTPASE GTPBP3"/>
    <property type="match status" value="1"/>
</dbReference>
<name>A0A9P7AS05_9AGAM</name>
<dbReference type="CDD" id="cd00882">
    <property type="entry name" value="Ras_like_GTPase"/>
    <property type="match status" value="2"/>
</dbReference>
<evidence type="ECO:0000259" key="3">
    <source>
        <dbReference type="Pfam" id="PF01926"/>
    </source>
</evidence>
<organism evidence="4 5">
    <name type="scientific">Suillus plorans</name>
    <dbReference type="NCBI Taxonomy" id="116603"/>
    <lineage>
        <taxon>Eukaryota</taxon>
        <taxon>Fungi</taxon>
        <taxon>Dikarya</taxon>
        <taxon>Basidiomycota</taxon>
        <taxon>Agaricomycotina</taxon>
        <taxon>Agaricomycetes</taxon>
        <taxon>Agaricomycetidae</taxon>
        <taxon>Boletales</taxon>
        <taxon>Suillineae</taxon>
        <taxon>Suillaceae</taxon>
        <taxon>Suillus</taxon>
    </lineage>
</organism>
<evidence type="ECO:0000313" key="5">
    <source>
        <dbReference type="Proteomes" id="UP000719766"/>
    </source>
</evidence>
<feature type="chain" id="PRO_5040434801" evidence="2">
    <location>
        <begin position="23"/>
        <end position="557"/>
    </location>
</feature>
<evidence type="ECO:0000313" key="4">
    <source>
        <dbReference type="EMBL" id="KAG1795339.1"/>
    </source>
</evidence>
<dbReference type="PANTHER" id="PTHR42714:SF2">
    <property type="entry name" value="TRNA MODIFICATION GTPASE GTPBP3, MITOCHONDRIAL"/>
    <property type="match status" value="1"/>
</dbReference>
<feature type="region of interest" description="Disordered" evidence="1">
    <location>
        <begin position="25"/>
        <end position="58"/>
    </location>
</feature>
<gene>
    <name evidence="4" type="ORF">HD556DRAFT_1269189</name>
</gene>
<proteinExistence type="predicted"/>
<dbReference type="OrthoDB" id="8954335at2759"/>
<dbReference type="GO" id="GO:0002098">
    <property type="term" value="P:tRNA wobble uridine modification"/>
    <property type="evidence" value="ECO:0007669"/>
    <property type="project" value="TreeGrafter"/>
</dbReference>
<reference evidence="4" key="1">
    <citation type="journal article" date="2020" name="New Phytol.">
        <title>Comparative genomics reveals dynamic genome evolution in host specialist ectomycorrhizal fungi.</title>
        <authorList>
            <person name="Lofgren L.A."/>
            <person name="Nguyen N.H."/>
            <person name="Vilgalys R."/>
            <person name="Ruytinx J."/>
            <person name="Liao H.L."/>
            <person name="Branco S."/>
            <person name="Kuo A."/>
            <person name="LaButti K."/>
            <person name="Lipzen A."/>
            <person name="Andreopoulos W."/>
            <person name="Pangilinan J."/>
            <person name="Riley R."/>
            <person name="Hundley H."/>
            <person name="Na H."/>
            <person name="Barry K."/>
            <person name="Grigoriev I.V."/>
            <person name="Stajich J.E."/>
            <person name="Kennedy P.G."/>
        </authorList>
    </citation>
    <scope>NUCLEOTIDE SEQUENCE</scope>
    <source>
        <strain evidence="4">S12</strain>
    </source>
</reference>
<dbReference type="EMBL" id="JABBWE010000022">
    <property type="protein sequence ID" value="KAG1795339.1"/>
    <property type="molecule type" value="Genomic_DNA"/>
</dbReference>
<feature type="domain" description="G" evidence="3">
    <location>
        <begin position="65"/>
        <end position="189"/>
    </location>
</feature>
<feature type="signal peptide" evidence="2">
    <location>
        <begin position="1"/>
        <end position="22"/>
    </location>
</feature>
<dbReference type="GO" id="GO:0030488">
    <property type="term" value="P:tRNA methylation"/>
    <property type="evidence" value="ECO:0007669"/>
    <property type="project" value="TreeGrafter"/>
</dbReference>
<sequence length="557" mass="63859">MSYEVRCFHTLILLYFYLLSRSGPRRSKCKGNGPKRDVPERKLPKKIKSTAPQRIDPERNKPKNIVLFGETGADKSSLVKLMAGKEVSVASPDPQRCTMHWKDYIIDFGDKTYKVFDTIGLEEPQLGIREYLESVDGAYRLIKELDRQGGIDLLLLCIRPCRINATLYSNYKLFHDYLCEGNVPIVLVIAHLEREMEGWWERVQSKFERYGARVADHVCIFATDGSDGPYETCDDEVTIRHLVEKFTANGQKPAWIGGDNLFVLLMRRLKGLPGGNLRVKGVSIMSRLMNRCDTSRQVARKNKAKNIVIFGETGAGKSSLVNLMAGKEVAVTSPDTQRCTMHWQEYTIEFHGEPYKVFDTVGLEETQLGIREYLEAVDNAYKLIKKLDAEGGVDLLLFCIRAGRLNATIQSNYRLFHEFLCEKKVPIVLVITHLEREVRMDDWWDRQQSTFEKTYGIRVADHACITAANRLDGRHKDRYEESRVTVRTLVEKFTVDDQKSLWAGGNSRFVSFMRKLKGFLPEPLDVKKKDIVSRLMQRCNLSPDVAKQLAQMIKQIQ</sequence>
<dbReference type="GO" id="GO:0005525">
    <property type="term" value="F:GTP binding"/>
    <property type="evidence" value="ECO:0007669"/>
    <property type="project" value="InterPro"/>
</dbReference>
<keyword evidence="4" id="KW-0378">Hydrolase</keyword>
<dbReference type="Pfam" id="PF01926">
    <property type="entry name" value="MMR_HSR1"/>
    <property type="match status" value="2"/>
</dbReference>
<dbReference type="RefSeq" id="XP_041161212.1">
    <property type="nucleotide sequence ID" value="XM_041299155.1"/>
</dbReference>
<feature type="domain" description="G" evidence="3">
    <location>
        <begin position="307"/>
        <end position="432"/>
    </location>
</feature>
<dbReference type="InterPro" id="IPR027417">
    <property type="entry name" value="P-loop_NTPase"/>
</dbReference>
<comment type="caution">
    <text evidence="4">The sequence shown here is derived from an EMBL/GenBank/DDBJ whole genome shotgun (WGS) entry which is preliminary data.</text>
</comment>
<accession>A0A9P7AS05</accession>
<dbReference type="AlphaFoldDB" id="A0A9P7AS05"/>
<evidence type="ECO:0000256" key="2">
    <source>
        <dbReference type="SAM" id="SignalP"/>
    </source>
</evidence>
<dbReference type="SUPFAM" id="SSF52540">
    <property type="entry name" value="P-loop containing nucleoside triphosphate hydrolases"/>
    <property type="match status" value="2"/>
</dbReference>
<dbReference type="GO" id="GO:0005737">
    <property type="term" value="C:cytoplasm"/>
    <property type="evidence" value="ECO:0007669"/>
    <property type="project" value="TreeGrafter"/>
</dbReference>
<dbReference type="Proteomes" id="UP000719766">
    <property type="component" value="Unassembled WGS sequence"/>
</dbReference>
<dbReference type="GeneID" id="64592919"/>
<dbReference type="Gene3D" id="3.40.50.300">
    <property type="entry name" value="P-loop containing nucleotide triphosphate hydrolases"/>
    <property type="match status" value="2"/>
</dbReference>
<protein>
    <submittedName>
        <fullName evidence="4">P-loop containing nucleoside triphosphate hydrolase protein</fullName>
    </submittedName>
</protein>
<keyword evidence="5" id="KW-1185">Reference proteome</keyword>
<dbReference type="GO" id="GO:0016787">
    <property type="term" value="F:hydrolase activity"/>
    <property type="evidence" value="ECO:0007669"/>
    <property type="project" value="UniProtKB-KW"/>
</dbReference>
<evidence type="ECO:0000256" key="1">
    <source>
        <dbReference type="SAM" id="MobiDB-lite"/>
    </source>
</evidence>